<reference evidence="2 3" key="1">
    <citation type="submission" date="2016-10" db="EMBL/GenBank/DDBJ databases">
        <authorList>
            <person name="de Groot N.N."/>
        </authorList>
    </citation>
    <scope>NUCLEOTIDE SEQUENCE [LARGE SCALE GENOMIC DNA]</scope>
    <source>
        <strain evidence="2 3">GAS522</strain>
    </source>
</reference>
<dbReference type="InterPro" id="IPR013589">
    <property type="entry name" value="Bac_transglu_N"/>
</dbReference>
<dbReference type="Proteomes" id="UP000183208">
    <property type="component" value="Unassembled WGS sequence"/>
</dbReference>
<dbReference type="AlphaFoldDB" id="A0A1M6UAS6"/>
<dbReference type="GO" id="GO:0008233">
    <property type="term" value="F:peptidase activity"/>
    <property type="evidence" value="ECO:0007669"/>
    <property type="project" value="UniProtKB-KW"/>
</dbReference>
<name>A0A1M6UAS6_9BRAD</name>
<dbReference type="InterPro" id="IPR038765">
    <property type="entry name" value="Papain-like_cys_pep_sf"/>
</dbReference>
<dbReference type="InterPro" id="IPR002931">
    <property type="entry name" value="Transglutaminase-like"/>
</dbReference>
<sequence length="313" mass="35275">MVSRTELLVSESAMTVFSVHHKTTYRYKRPIRPGLHQLLFRPRDSFDQRLLDCHLKVVPEPAEVRWIHDVFGNCLTLVDFGLKCELLEFETFIRLEHTPENAPDFRIEDYARSHPFSYSEDESPDLAAYIRRHHPQDIGVEEWLEKFLRKDTGRPTGQLLMTLNEAIAEGFSYKRRISSGTQLPGETLRNQQGTCRDFALLMMEAARALGFAARFVTGYVYVPTRDGPIRLGGGSTHAWCQIYVPGSGWVEFDPTNGIVGNRDLIRIGVARTPGQAIPLSGSYWGDAEDELGMEVEVNVKTDGDSTAWAAVAG</sequence>
<dbReference type="SMART" id="SM00460">
    <property type="entry name" value="TGc"/>
    <property type="match status" value="1"/>
</dbReference>
<dbReference type="Pfam" id="PF01841">
    <property type="entry name" value="Transglut_core"/>
    <property type="match status" value="1"/>
</dbReference>
<keyword evidence="2" id="KW-0378">Hydrolase</keyword>
<evidence type="ECO:0000259" key="1">
    <source>
        <dbReference type="SMART" id="SM00460"/>
    </source>
</evidence>
<dbReference type="Pfam" id="PF08379">
    <property type="entry name" value="Bact_transglu_N"/>
    <property type="match status" value="1"/>
</dbReference>
<dbReference type="PANTHER" id="PTHR33490">
    <property type="entry name" value="BLR5614 PROTEIN-RELATED"/>
    <property type="match status" value="1"/>
</dbReference>
<feature type="domain" description="Transglutaminase-like" evidence="1">
    <location>
        <begin position="187"/>
        <end position="256"/>
    </location>
</feature>
<evidence type="ECO:0000313" key="3">
    <source>
        <dbReference type="Proteomes" id="UP000183208"/>
    </source>
</evidence>
<dbReference type="Gene3D" id="3.10.620.30">
    <property type="match status" value="1"/>
</dbReference>
<protein>
    <submittedName>
        <fullName evidence="2">Transglutaminase-like enzyme, putative cysteine protease</fullName>
    </submittedName>
</protein>
<evidence type="ECO:0000313" key="2">
    <source>
        <dbReference type="EMBL" id="SEC43469.1"/>
    </source>
</evidence>
<gene>
    <name evidence="2" type="ORF">SAMN05444171_1399</name>
</gene>
<proteinExistence type="predicted"/>
<dbReference type="PANTHER" id="PTHR33490:SF1">
    <property type="entry name" value="SLL1233 PROTEIN"/>
    <property type="match status" value="1"/>
</dbReference>
<dbReference type="GO" id="GO:0006508">
    <property type="term" value="P:proteolysis"/>
    <property type="evidence" value="ECO:0007669"/>
    <property type="project" value="UniProtKB-KW"/>
</dbReference>
<organism evidence="2 3">
    <name type="scientific">Bradyrhizobium lablabi</name>
    <dbReference type="NCBI Taxonomy" id="722472"/>
    <lineage>
        <taxon>Bacteria</taxon>
        <taxon>Pseudomonadati</taxon>
        <taxon>Pseudomonadota</taxon>
        <taxon>Alphaproteobacteria</taxon>
        <taxon>Hyphomicrobiales</taxon>
        <taxon>Nitrobacteraceae</taxon>
        <taxon>Bradyrhizobium</taxon>
    </lineage>
</organism>
<accession>A0A1M6UAS6</accession>
<keyword evidence="2" id="KW-0645">Protease</keyword>
<dbReference type="EMBL" id="FNTI01000001">
    <property type="protein sequence ID" value="SEC43469.1"/>
    <property type="molecule type" value="Genomic_DNA"/>
</dbReference>
<dbReference type="SUPFAM" id="SSF54001">
    <property type="entry name" value="Cysteine proteinases"/>
    <property type="match status" value="1"/>
</dbReference>